<dbReference type="Proteomes" id="UP000016934">
    <property type="component" value="Unassembled WGS sequence"/>
</dbReference>
<dbReference type="EMBL" id="KB445655">
    <property type="protein sequence ID" value="EMD58701.1"/>
    <property type="molecule type" value="Genomic_DNA"/>
</dbReference>
<name>M2SNI8_COCSN</name>
<dbReference type="OrthoDB" id="10463112at2759"/>
<evidence type="ECO:0000256" key="1">
    <source>
        <dbReference type="SAM" id="SignalP"/>
    </source>
</evidence>
<dbReference type="AlphaFoldDB" id="M2SNI8"/>
<dbReference type="GeneID" id="19133040"/>
<protein>
    <submittedName>
        <fullName evidence="2">Uncharacterized protein</fullName>
    </submittedName>
</protein>
<dbReference type="KEGG" id="bsc:COCSADRAFT_176510"/>
<accession>M2SNI8</accession>
<gene>
    <name evidence="2" type="ORF">COCSADRAFT_176510</name>
</gene>
<dbReference type="RefSeq" id="XP_007705755.1">
    <property type="nucleotide sequence ID" value="XM_007707565.1"/>
</dbReference>
<proteinExistence type="predicted"/>
<feature type="chain" id="PRO_5004025629" evidence="1">
    <location>
        <begin position="21"/>
        <end position="137"/>
    </location>
</feature>
<reference evidence="3" key="2">
    <citation type="journal article" date="2013" name="PLoS Genet.">
        <title>Comparative genome structure, secondary metabolite, and effector coding capacity across Cochliobolus pathogens.</title>
        <authorList>
            <person name="Condon B.J."/>
            <person name="Leng Y."/>
            <person name="Wu D."/>
            <person name="Bushley K.E."/>
            <person name="Ohm R.A."/>
            <person name="Otillar R."/>
            <person name="Martin J."/>
            <person name="Schackwitz W."/>
            <person name="Grimwood J."/>
            <person name="MohdZainudin N."/>
            <person name="Xue C."/>
            <person name="Wang R."/>
            <person name="Manning V.A."/>
            <person name="Dhillon B."/>
            <person name="Tu Z.J."/>
            <person name="Steffenson B.J."/>
            <person name="Salamov A."/>
            <person name="Sun H."/>
            <person name="Lowry S."/>
            <person name="LaButti K."/>
            <person name="Han J."/>
            <person name="Copeland A."/>
            <person name="Lindquist E."/>
            <person name="Barry K."/>
            <person name="Schmutz J."/>
            <person name="Baker S.E."/>
            <person name="Ciuffetti L.M."/>
            <person name="Grigoriev I.V."/>
            <person name="Zhong S."/>
            <person name="Turgeon B.G."/>
        </authorList>
    </citation>
    <scope>NUCLEOTIDE SEQUENCE [LARGE SCALE GENOMIC DNA]</scope>
    <source>
        <strain evidence="3">ND90Pr / ATCC 201652</strain>
    </source>
</reference>
<keyword evidence="3" id="KW-1185">Reference proteome</keyword>
<organism evidence="2 3">
    <name type="scientific">Cochliobolus sativus (strain ND90Pr / ATCC 201652)</name>
    <name type="common">Common root rot and spot blotch fungus</name>
    <name type="synonym">Bipolaris sorokiniana</name>
    <dbReference type="NCBI Taxonomy" id="665912"/>
    <lineage>
        <taxon>Eukaryota</taxon>
        <taxon>Fungi</taxon>
        <taxon>Dikarya</taxon>
        <taxon>Ascomycota</taxon>
        <taxon>Pezizomycotina</taxon>
        <taxon>Dothideomycetes</taxon>
        <taxon>Pleosporomycetidae</taxon>
        <taxon>Pleosporales</taxon>
        <taxon>Pleosporineae</taxon>
        <taxon>Pleosporaceae</taxon>
        <taxon>Bipolaris</taxon>
    </lineage>
</organism>
<reference evidence="2 3" key="1">
    <citation type="journal article" date="2012" name="PLoS Pathog.">
        <title>Diverse lifestyles and strategies of plant pathogenesis encoded in the genomes of eighteen Dothideomycetes fungi.</title>
        <authorList>
            <person name="Ohm R.A."/>
            <person name="Feau N."/>
            <person name="Henrissat B."/>
            <person name="Schoch C.L."/>
            <person name="Horwitz B.A."/>
            <person name="Barry K.W."/>
            <person name="Condon B.J."/>
            <person name="Copeland A.C."/>
            <person name="Dhillon B."/>
            <person name="Glaser F."/>
            <person name="Hesse C.N."/>
            <person name="Kosti I."/>
            <person name="LaButti K."/>
            <person name="Lindquist E.A."/>
            <person name="Lucas S."/>
            <person name="Salamov A.A."/>
            <person name="Bradshaw R.E."/>
            <person name="Ciuffetti L."/>
            <person name="Hamelin R.C."/>
            <person name="Kema G.H.J."/>
            <person name="Lawrence C."/>
            <person name="Scott J.A."/>
            <person name="Spatafora J.W."/>
            <person name="Turgeon B.G."/>
            <person name="de Wit P.J.G.M."/>
            <person name="Zhong S."/>
            <person name="Goodwin S.B."/>
            <person name="Grigoriev I.V."/>
        </authorList>
    </citation>
    <scope>NUCLEOTIDE SEQUENCE [LARGE SCALE GENOMIC DNA]</scope>
    <source>
        <strain evidence="3">ND90Pr / ATCC 201652</strain>
    </source>
</reference>
<evidence type="ECO:0000313" key="3">
    <source>
        <dbReference type="Proteomes" id="UP000016934"/>
    </source>
</evidence>
<feature type="signal peptide" evidence="1">
    <location>
        <begin position="1"/>
        <end position="20"/>
    </location>
</feature>
<keyword evidence="1" id="KW-0732">Signal</keyword>
<evidence type="ECO:0000313" key="2">
    <source>
        <dbReference type="EMBL" id="EMD58701.1"/>
    </source>
</evidence>
<sequence>MKTPLIVLASGLLTAPPLGCQNVTAYNCACNPFTFNGCFKDPKKKVLLADHLAFLERDRDNRHENCRGRWVRLKHEAVKMIDGTGFGVCSGQARSITSTWRESTSADVLPGFAVTIGSSQSQGPVYYIYAPLLGRGY</sequence>
<dbReference type="HOGENOM" id="CLU_1864960_0_0_1"/>